<comment type="function">
    <text evidence="6">Catalyzes the formation of acetyl phosphate from acetate and ATP. Can also catalyze the reverse reaction.</text>
</comment>
<dbReference type="EC" id="2.7.2.1" evidence="6"/>
<keyword evidence="6" id="KW-0479">Metal-binding</keyword>
<feature type="active site" description="Proton donor/acceptor" evidence="6">
    <location>
        <position position="148"/>
    </location>
</feature>
<evidence type="ECO:0000256" key="4">
    <source>
        <dbReference type="ARBA" id="ARBA00022777"/>
    </source>
</evidence>
<comment type="caution">
    <text evidence="8">The sequence shown here is derived from an EMBL/GenBank/DDBJ whole genome shotgun (WGS) entry which is preliminary data.</text>
</comment>
<evidence type="ECO:0000256" key="6">
    <source>
        <dbReference type="HAMAP-Rule" id="MF_00020"/>
    </source>
</evidence>
<dbReference type="SUPFAM" id="SSF53067">
    <property type="entry name" value="Actin-like ATPase domain"/>
    <property type="match status" value="2"/>
</dbReference>
<feature type="binding site" evidence="6">
    <location>
        <begin position="283"/>
        <end position="285"/>
    </location>
    <ligand>
        <name>ATP</name>
        <dbReference type="ChEBI" id="CHEBI:30616"/>
    </ligand>
</feature>
<feature type="binding site" evidence="6">
    <location>
        <begin position="208"/>
        <end position="212"/>
    </location>
    <ligand>
        <name>ATP</name>
        <dbReference type="ChEBI" id="CHEBI:30616"/>
    </ligand>
</feature>
<proteinExistence type="inferred from homology"/>
<dbReference type="InterPro" id="IPR004372">
    <property type="entry name" value="Ac/propionate_kinase"/>
</dbReference>
<dbReference type="EMBL" id="MFFM01000041">
    <property type="protein sequence ID" value="OGF09441.1"/>
    <property type="molecule type" value="Genomic_DNA"/>
</dbReference>
<dbReference type="GO" id="GO:0005737">
    <property type="term" value="C:cytoplasm"/>
    <property type="evidence" value="ECO:0007669"/>
    <property type="project" value="UniProtKB-SubCell"/>
</dbReference>
<comment type="pathway">
    <text evidence="6">Metabolic intermediate biosynthesis; acetyl-CoA biosynthesis; acetyl-CoA from acetate: step 1/2.</text>
</comment>
<dbReference type="PIRSF" id="PIRSF000722">
    <property type="entry name" value="Acetate_prop_kin"/>
    <property type="match status" value="1"/>
</dbReference>
<evidence type="ECO:0000313" key="9">
    <source>
        <dbReference type="Proteomes" id="UP000177230"/>
    </source>
</evidence>
<dbReference type="PROSITE" id="PS01075">
    <property type="entry name" value="ACETATE_KINASE_1"/>
    <property type="match status" value="1"/>
</dbReference>
<dbReference type="PROSITE" id="PS01076">
    <property type="entry name" value="ACETATE_KINASE_2"/>
    <property type="match status" value="1"/>
</dbReference>
<feature type="binding site" evidence="6">
    <location>
        <position position="7"/>
    </location>
    <ligand>
        <name>Mg(2+)</name>
        <dbReference type="ChEBI" id="CHEBI:18420"/>
    </ligand>
</feature>
<feature type="binding site" evidence="6">
    <location>
        <position position="14"/>
    </location>
    <ligand>
        <name>ATP</name>
        <dbReference type="ChEBI" id="CHEBI:30616"/>
    </ligand>
</feature>
<feature type="binding site" evidence="6">
    <location>
        <position position="387"/>
    </location>
    <ligand>
        <name>Mg(2+)</name>
        <dbReference type="ChEBI" id="CHEBI:18420"/>
    </ligand>
</feature>
<keyword evidence="5 6" id="KW-0067">ATP-binding</keyword>
<dbReference type="GO" id="GO:0005524">
    <property type="term" value="F:ATP binding"/>
    <property type="evidence" value="ECO:0007669"/>
    <property type="project" value="UniProtKB-KW"/>
</dbReference>
<dbReference type="InterPro" id="IPR023865">
    <property type="entry name" value="Aliphatic_acid_kinase_CS"/>
</dbReference>
<protein>
    <recommendedName>
        <fullName evidence="6">Acetate kinase</fullName>
        <ecNumber evidence="6">2.7.2.1</ecNumber>
    </recommendedName>
    <alternativeName>
        <fullName evidence="6">Acetokinase</fullName>
    </alternativeName>
</protein>
<comment type="subcellular location">
    <subcellularLocation>
        <location evidence="6">Cytoplasm</location>
    </subcellularLocation>
</comment>
<keyword evidence="3 6" id="KW-0547">Nucleotide-binding</keyword>
<evidence type="ECO:0000256" key="3">
    <source>
        <dbReference type="ARBA" id="ARBA00022741"/>
    </source>
</evidence>
<evidence type="ECO:0000256" key="5">
    <source>
        <dbReference type="ARBA" id="ARBA00022840"/>
    </source>
</evidence>
<keyword evidence="6" id="KW-0460">Magnesium</keyword>
<comment type="similarity">
    <text evidence="1 6 7">Belongs to the acetokinase family.</text>
</comment>
<dbReference type="PANTHER" id="PTHR21060">
    <property type="entry name" value="ACETATE KINASE"/>
    <property type="match status" value="1"/>
</dbReference>
<comment type="cofactor">
    <cofactor evidence="6">
        <name>Mg(2+)</name>
        <dbReference type="ChEBI" id="CHEBI:18420"/>
    </cofactor>
    <cofactor evidence="6">
        <name>Mn(2+)</name>
        <dbReference type="ChEBI" id="CHEBI:29035"/>
    </cofactor>
    <text evidence="6">Mg(2+). Can also accept Mn(2+).</text>
</comment>
<dbReference type="NCBIfam" id="TIGR00016">
    <property type="entry name" value="ackA"/>
    <property type="match status" value="1"/>
</dbReference>
<dbReference type="CDD" id="cd24010">
    <property type="entry name" value="ASKHA_NBD_AcK_PK"/>
    <property type="match status" value="1"/>
</dbReference>
<keyword evidence="4 6" id="KW-0418">Kinase</keyword>
<feature type="binding site" evidence="6">
    <location>
        <position position="91"/>
    </location>
    <ligand>
        <name>substrate</name>
    </ligand>
</feature>
<dbReference type="InterPro" id="IPR043129">
    <property type="entry name" value="ATPase_NBD"/>
</dbReference>
<evidence type="ECO:0000313" key="8">
    <source>
        <dbReference type="EMBL" id="OGF09441.1"/>
    </source>
</evidence>
<evidence type="ECO:0000256" key="7">
    <source>
        <dbReference type="RuleBase" id="RU003835"/>
    </source>
</evidence>
<dbReference type="UniPathway" id="UPA00340">
    <property type="reaction ID" value="UER00458"/>
</dbReference>
<feature type="site" description="Transition state stabilizer" evidence="6">
    <location>
        <position position="180"/>
    </location>
</feature>
<keyword evidence="2 6" id="KW-0808">Transferase</keyword>
<name>A0A1F5R6A5_9BACT</name>
<accession>A0A1F5R6A5</accession>
<keyword evidence="6" id="KW-0963">Cytoplasm</keyword>
<sequence>MIVLSLNCGSSSVKYQLYNYSQKEIMAKGLVERVSTESSFIIHEVPHREPHKAERSCPNHEVAIQLILDTLLHENHPVISDIKEITAVGHRVVHGGEKFAKSTLINEEVIKTFEDLSALAPLHNPPNVLGIRAAQALMPTIPHVAVMDTAFHQTMPKTSYIYPVPYEWYEKYGVRRYGFHGTSHLYVARRAAVMLGKSPFEVNLITCHIGNGVSLAAIRNGCSYDTSLGLTTMEGLVMGTRSGDVDPGLMPFICNKEKLTTREVESIYLKKSGVLGISGKYIDRRDIEKAMDEGDERAKLAFEIEAYKLRKYIGSYYAALGHLDAIVFTGGVGEMGPRLRAQAVSGLDEMGIVLDQERNTTAKNRNHEFVISSDSSRVKLFVIPTDEELVFTEDVVAIIERRYDVHTNFKYSFQDPGYRNNMRDEAYQWALDKKQQK</sequence>
<gene>
    <name evidence="6" type="primary">ackA</name>
    <name evidence="8" type="ORF">A2024_00610</name>
</gene>
<organism evidence="8 9">
    <name type="scientific">Candidatus Edwardsbacteria bacterium GWF2_54_11</name>
    <dbReference type="NCBI Taxonomy" id="1817851"/>
    <lineage>
        <taxon>Bacteria</taxon>
        <taxon>Candidatus Edwardsiibacteriota</taxon>
    </lineage>
</organism>
<reference evidence="8 9" key="1">
    <citation type="journal article" date="2016" name="Nat. Commun.">
        <title>Thousands of microbial genomes shed light on interconnected biogeochemical processes in an aquifer system.</title>
        <authorList>
            <person name="Anantharaman K."/>
            <person name="Brown C.T."/>
            <person name="Hug L.A."/>
            <person name="Sharon I."/>
            <person name="Castelle C.J."/>
            <person name="Probst A.J."/>
            <person name="Thomas B.C."/>
            <person name="Singh A."/>
            <person name="Wilkins M.J."/>
            <person name="Karaoz U."/>
            <person name="Brodie E.L."/>
            <person name="Williams K.H."/>
            <person name="Hubbard S.S."/>
            <person name="Banfield J.F."/>
        </authorList>
    </citation>
    <scope>NUCLEOTIDE SEQUENCE [LARGE SCALE GENOMIC DNA]</scope>
</reference>
<dbReference type="PRINTS" id="PR00471">
    <property type="entry name" value="ACETATEKNASE"/>
</dbReference>
<comment type="caution">
    <text evidence="6">Lacks conserved residue(s) required for the propagation of feature annotation.</text>
</comment>
<dbReference type="InterPro" id="IPR000890">
    <property type="entry name" value="Aliphatic_acid_kin_short-chain"/>
</dbReference>
<dbReference type="GO" id="GO:0008776">
    <property type="term" value="F:acetate kinase activity"/>
    <property type="evidence" value="ECO:0007669"/>
    <property type="project" value="UniProtKB-UniRule"/>
</dbReference>
<comment type="catalytic activity">
    <reaction evidence="6">
        <text>acetate + ATP = acetyl phosphate + ADP</text>
        <dbReference type="Rhea" id="RHEA:11352"/>
        <dbReference type="ChEBI" id="CHEBI:22191"/>
        <dbReference type="ChEBI" id="CHEBI:30089"/>
        <dbReference type="ChEBI" id="CHEBI:30616"/>
        <dbReference type="ChEBI" id="CHEBI:456216"/>
        <dbReference type="EC" id="2.7.2.1"/>
    </reaction>
</comment>
<comment type="subunit">
    <text evidence="6">Homodimer.</text>
</comment>
<dbReference type="Proteomes" id="UP000177230">
    <property type="component" value="Unassembled WGS sequence"/>
</dbReference>
<dbReference type="HAMAP" id="MF_00020">
    <property type="entry name" value="Acetate_kinase"/>
    <property type="match status" value="1"/>
</dbReference>
<feature type="site" description="Transition state stabilizer" evidence="6">
    <location>
        <position position="241"/>
    </location>
</feature>
<evidence type="ECO:0000256" key="1">
    <source>
        <dbReference type="ARBA" id="ARBA00008748"/>
    </source>
</evidence>
<dbReference type="GO" id="GO:0006083">
    <property type="term" value="P:acetate metabolic process"/>
    <property type="evidence" value="ECO:0007669"/>
    <property type="project" value="TreeGrafter"/>
</dbReference>
<dbReference type="GO" id="GO:0000287">
    <property type="term" value="F:magnesium ion binding"/>
    <property type="evidence" value="ECO:0007669"/>
    <property type="project" value="UniProtKB-UniRule"/>
</dbReference>
<dbReference type="Pfam" id="PF00871">
    <property type="entry name" value="Acetate_kinase"/>
    <property type="match status" value="1"/>
</dbReference>
<dbReference type="AlphaFoldDB" id="A0A1F5R6A5"/>
<dbReference type="PANTHER" id="PTHR21060:SF15">
    <property type="entry name" value="ACETATE KINASE-RELATED"/>
    <property type="match status" value="1"/>
</dbReference>
<evidence type="ECO:0000256" key="2">
    <source>
        <dbReference type="ARBA" id="ARBA00022679"/>
    </source>
</evidence>
<dbReference type="Gene3D" id="3.30.420.40">
    <property type="match status" value="2"/>
</dbReference>
<dbReference type="GO" id="GO:0006085">
    <property type="term" value="P:acetyl-CoA biosynthetic process"/>
    <property type="evidence" value="ECO:0007669"/>
    <property type="project" value="UniProtKB-UniRule"/>
</dbReference>